<dbReference type="PROSITE" id="PS00107">
    <property type="entry name" value="PROTEIN_KINASE_ATP"/>
    <property type="match status" value="1"/>
</dbReference>
<keyword evidence="5" id="KW-0418">Kinase</keyword>
<evidence type="ECO:0000256" key="4">
    <source>
        <dbReference type="ARBA" id="ARBA00022741"/>
    </source>
</evidence>
<dbReference type="PROSITE" id="PS00108">
    <property type="entry name" value="PROTEIN_KINASE_ST"/>
    <property type="match status" value="1"/>
</dbReference>
<proteinExistence type="predicted"/>
<dbReference type="EMBL" id="BAABKG010000001">
    <property type="protein sequence ID" value="GAA5140250.1"/>
    <property type="molecule type" value="Genomic_DNA"/>
</dbReference>
<evidence type="ECO:0000256" key="2">
    <source>
        <dbReference type="ARBA" id="ARBA00022527"/>
    </source>
</evidence>
<dbReference type="SUPFAM" id="SSF56112">
    <property type="entry name" value="Protein kinase-like (PK-like)"/>
    <property type="match status" value="1"/>
</dbReference>
<keyword evidence="2" id="KW-0723">Serine/threonine-protein kinase</keyword>
<keyword evidence="10" id="KW-1185">Reference proteome</keyword>
<evidence type="ECO:0000256" key="1">
    <source>
        <dbReference type="ARBA" id="ARBA00012513"/>
    </source>
</evidence>
<protein>
    <recommendedName>
        <fullName evidence="1">non-specific serine/threonine protein kinase</fullName>
        <ecNumber evidence="1">2.7.11.1</ecNumber>
    </recommendedName>
</protein>
<evidence type="ECO:0000256" key="5">
    <source>
        <dbReference type="ARBA" id="ARBA00022777"/>
    </source>
</evidence>
<evidence type="ECO:0000256" key="3">
    <source>
        <dbReference type="ARBA" id="ARBA00022679"/>
    </source>
</evidence>
<evidence type="ECO:0000256" key="7">
    <source>
        <dbReference type="PROSITE-ProRule" id="PRU10141"/>
    </source>
</evidence>
<dbReference type="Proteomes" id="UP001500221">
    <property type="component" value="Unassembled WGS sequence"/>
</dbReference>
<dbReference type="SMART" id="SM00220">
    <property type="entry name" value="S_TKc"/>
    <property type="match status" value="1"/>
</dbReference>
<evidence type="ECO:0000256" key="6">
    <source>
        <dbReference type="ARBA" id="ARBA00022840"/>
    </source>
</evidence>
<gene>
    <name evidence="9" type="ORF">GCM10023340_00060</name>
</gene>
<dbReference type="PROSITE" id="PS50011">
    <property type="entry name" value="PROTEIN_KINASE_DOM"/>
    <property type="match status" value="1"/>
</dbReference>
<dbReference type="InterPro" id="IPR000719">
    <property type="entry name" value="Prot_kinase_dom"/>
</dbReference>
<dbReference type="PANTHER" id="PTHR43289:SF6">
    <property type="entry name" value="SERINE_THREONINE-PROTEIN KINASE NEKL-3"/>
    <property type="match status" value="1"/>
</dbReference>
<feature type="domain" description="Protein kinase" evidence="8">
    <location>
        <begin position="25"/>
        <end position="287"/>
    </location>
</feature>
<evidence type="ECO:0000259" key="8">
    <source>
        <dbReference type="PROSITE" id="PS50011"/>
    </source>
</evidence>
<keyword evidence="6 7" id="KW-0067">ATP-binding</keyword>
<evidence type="ECO:0000313" key="10">
    <source>
        <dbReference type="Proteomes" id="UP001500221"/>
    </source>
</evidence>
<dbReference type="CDD" id="cd14014">
    <property type="entry name" value="STKc_PknB_like"/>
    <property type="match status" value="1"/>
</dbReference>
<dbReference type="InterPro" id="IPR011009">
    <property type="entry name" value="Kinase-like_dom_sf"/>
</dbReference>
<dbReference type="InterPro" id="IPR017441">
    <property type="entry name" value="Protein_kinase_ATP_BS"/>
</dbReference>
<organism evidence="9 10">
    <name type="scientific">Nocardioides marinquilinus</name>
    <dbReference type="NCBI Taxonomy" id="1210400"/>
    <lineage>
        <taxon>Bacteria</taxon>
        <taxon>Bacillati</taxon>
        <taxon>Actinomycetota</taxon>
        <taxon>Actinomycetes</taxon>
        <taxon>Propionibacteriales</taxon>
        <taxon>Nocardioidaceae</taxon>
        <taxon>Nocardioides</taxon>
    </lineage>
</organism>
<dbReference type="Pfam" id="PF00069">
    <property type="entry name" value="Pkinase"/>
    <property type="match status" value="1"/>
</dbReference>
<reference evidence="10" key="1">
    <citation type="journal article" date="2019" name="Int. J. Syst. Evol. Microbiol.">
        <title>The Global Catalogue of Microorganisms (GCM) 10K type strain sequencing project: providing services to taxonomists for standard genome sequencing and annotation.</title>
        <authorList>
            <consortium name="The Broad Institute Genomics Platform"/>
            <consortium name="The Broad Institute Genome Sequencing Center for Infectious Disease"/>
            <person name="Wu L."/>
            <person name="Ma J."/>
        </authorList>
    </citation>
    <scope>NUCLEOTIDE SEQUENCE [LARGE SCALE GENOMIC DNA]</scope>
    <source>
        <strain evidence="10">JCM 18459</strain>
    </source>
</reference>
<dbReference type="EC" id="2.7.11.1" evidence="1"/>
<keyword evidence="4 7" id="KW-0547">Nucleotide-binding</keyword>
<name>A0ABP9P3I6_9ACTN</name>
<evidence type="ECO:0000313" key="9">
    <source>
        <dbReference type="EMBL" id="GAA5140250.1"/>
    </source>
</evidence>
<dbReference type="Gene3D" id="1.10.510.10">
    <property type="entry name" value="Transferase(Phosphotransferase) domain 1"/>
    <property type="match status" value="1"/>
</dbReference>
<dbReference type="RefSeq" id="WP_345452942.1">
    <property type="nucleotide sequence ID" value="NZ_BAABKG010000001.1"/>
</dbReference>
<sequence length="320" mass="33221">MPAVRPRSAAPPAPAAVLTPLGGRYQLLDRIGAGGMGTVWRAWDLRELRFVAVKLLDRPDAPRLLRFVQEQGVRIDHPHVAAPTGWCADDDRVAFAMPLAHGGSVADLLAEHGALPAGYVVRLLAQLLDGLAAVHAAGVVHRDLKPANLLLKATGDGPPHLRIGDFGVAARVGGVPDAPGDVVGTDGYAAPEQLAGAAPDPRQDLYGVGLTARVMLGVRPQGALAALVADLCAAEPDRRPRSAVAARARLAQCGTWPGDVFPTVPDRLAPLDAARVPLPAARRHARARPASPWRERALLAAAFAGSCAASGAAGWRLLGG</sequence>
<accession>A0ABP9P3I6</accession>
<keyword evidence="3" id="KW-0808">Transferase</keyword>
<feature type="binding site" evidence="7">
    <location>
        <position position="54"/>
    </location>
    <ligand>
        <name>ATP</name>
        <dbReference type="ChEBI" id="CHEBI:30616"/>
    </ligand>
</feature>
<dbReference type="PANTHER" id="PTHR43289">
    <property type="entry name" value="MITOGEN-ACTIVATED PROTEIN KINASE KINASE KINASE 20-RELATED"/>
    <property type="match status" value="1"/>
</dbReference>
<dbReference type="InterPro" id="IPR008271">
    <property type="entry name" value="Ser/Thr_kinase_AS"/>
</dbReference>
<comment type="caution">
    <text evidence="9">The sequence shown here is derived from an EMBL/GenBank/DDBJ whole genome shotgun (WGS) entry which is preliminary data.</text>
</comment>